<feature type="transmembrane region" description="Helical" evidence="1">
    <location>
        <begin position="31"/>
        <end position="48"/>
    </location>
</feature>
<keyword evidence="1" id="KW-0472">Membrane</keyword>
<organism evidence="2 3">
    <name type="scientific">Pseudoalteromonas luteoviolacea (strain 2ta16)</name>
    <dbReference type="NCBI Taxonomy" id="1353533"/>
    <lineage>
        <taxon>Bacteria</taxon>
        <taxon>Pseudomonadati</taxon>
        <taxon>Pseudomonadota</taxon>
        <taxon>Gammaproteobacteria</taxon>
        <taxon>Alteromonadales</taxon>
        <taxon>Pseudoalteromonadaceae</taxon>
        <taxon>Pseudoalteromonas</taxon>
    </lineage>
</organism>
<evidence type="ECO:0000313" key="3">
    <source>
        <dbReference type="Proteomes" id="UP000017820"/>
    </source>
</evidence>
<dbReference type="Proteomes" id="UP000017820">
    <property type="component" value="Unassembled WGS sequence"/>
</dbReference>
<feature type="transmembrane region" description="Helical" evidence="1">
    <location>
        <begin position="322"/>
        <end position="347"/>
    </location>
</feature>
<feature type="transmembrane region" description="Helical" evidence="1">
    <location>
        <begin position="68"/>
        <end position="89"/>
    </location>
</feature>
<accession>V4HMN9</accession>
<dbReference type="EMBL" id="AUSV01000086">
    <property type="protein sequence ID" value="ESP92085.1"/>
    <property type="molecule type" value="Genomic_DNA"/>
</dbReference>
<name>V4HMN9_PSEL2</name>
<dbReference type="RefSeq" id="WP_023400382.1">
    <property type="nucleotide sequence ID" value="NZ_AUSV01000086.1"/>
</dbReference>
<dbReference type="PATRIC" id="fig|1353533.3.peg.3512"/>
<proteinExistence type="predicted"/>
<protein>
    <submittedName>
        <fullName evidence="2">Uncharacterized protein</fullName>
    </submittedName>
</protein>
<keyword evidence="1" id="KW-0812">Transmembrane</keyword>
<evidence type="ECO:0000256" key="1">
    <source>
        <dbReference type="SAM" id="Phobius"/>
    </source>
</evidence>
<gene>
    <name evidence="2" type="ORF">PL2TA16_04921</name>
</gene>
<sequence length="349" mass="40872">MEGKNQKSIANIYLFESSEHPINEECRKHKLQLMIFTSVVLFLMYLTYKNTSVSSVFGVRVNPDMNSFELAVVMSFPVMYQVYMYYLTLSESLTAWKFRVAHGEQTATQLVKIFEFIPENKIPIRLSEDTKNIGPIDFSKYENALMKQEEMSDLQSRIATLNKFLPNRNDFQETLHPENFYQEHDKYMRQLQHSIDFIESTRSSLEKIDFSAPNVRPAQHMMSIDSTLRSLKDRLKRDSAWINKNYNLLDGKFMQGYEGVYKATDIGMQLLETLSAVEKSLNREQKIRRDTFELMIKEYEGYIAGMVDFLGKFSLKMDWKEIYIPYFVLPFGFSVATLGSVLVYGFFFL</sequence>
<keyword evidence="1" id="KW-1133">Transmembrane helix</keyword>
<reference evidence="2 3" key="1">
    <citation type="submission" date="2013-07" db="EMBL/GenBank/DDBJ databases">
        <title>Draft genome sequence of Pseudoalteromonas luteoviolacea 2ta16.</title>
        <authorList>
            <person name="Allen E.E."/>
            <person name="Azam F."/>
            <person name="Podell S."/>
        </authorList>
    </citation>
    <scope>NUCLEOTIDE SEQUENCE [LARGE SCALE GENOMIC DNA]</scope>
    <source>
        <strain evidence="2 3">2ta16</strain>
    </source>
</reference>
<dbReference type="AlphaFoldDB" id="V4HMN9"/>
<comment type="caution">
    <text evidence="2">The sequence shown here is derived from an EMBL/GenBank/DDBJ whole genome shotgun (WGS) entry which is preliminary data.</text>
</comment>
<evidence type="ECO:0000313" key="2">
    <source>
        <dbReference type="EMBL" id="ESP92085.1"/>
    </source>
</evidence>
<dbReference type="GeneID" id="29918219"/>